<proteinExistence type="predicted"/>
<protein>
    <submittedName>
        <fullName evidence="1">Uncharacterized protein</fullName>
    </submittedName>
</protein>
<dbReference type="Proteomes" id="UP000603640">
    <property type="component" value="Unassembled WGS sequence"/>
</dbReference>
<name>A0A923NB05_9BACT</name>
<accession>A0A923NB05</accession>
<dbReference type="EMBL" id="JACRVF010000009">
    <property type="protein sequence ID" value="MBC5995097.1"/>
    <property type="molecule type" value="Genomic_DNA"/>
</dbReference>
<sequence>MAAYLHSAFYRNGEDLEFYDKEFQQLAYHIATGPHHFEYTLDNLGWRLTFTTPEYSLKVTIEYGGIFKGDGTIVTR</sequence>
<keyword evidence="2" id="KW-1185">Reference proteome</keyword>
<evidence type="ECO:0000313" key="2">
    <source>
        <dbReference type="Proteomes" id="UP000603640"/>
    </source>
</evidence>
<gene>
    <name evidence="1" type="ORF">H8S84_19780</name>
</gene>
<comment type="caution">
    <text evidence="1">The sequence shown here is derived from an EMBL/GenBank/DDBJ whole genome shotgun (WGS) entry which is preliminary data.</text>
</comment>
<dbReference type="RefSeq" id="WP_187069147.1">
    <property type="nucleotide sequence ID" value="NZ_JACRVF010000009.1"/>
</dbReference>
<organism evidence="1 2">
    <name type="scientific">Pontibacter cellulosilyticus</name>
    <dbReference type="NCBI Taxonomy" id="1720253"/>
    <lineage>
        <taxon>Bacteria</taxon>
        <taxon>Pseudomonadati</taxon>
        <taxon>Bacteroidota</taxon>
        <taxon>Cytophagia</taxon>
        <taxon>Cytophagales</taxon>
        <taxon>Hymenobacteraceae</taxon>
        <taxon>Pontibacter</taxon>
    </lineage>
</organism>
<reference evidence="1" key="1">
    <citation type="submission" date="2020-08" db="EMBL/GenBank/DDBJ databases">
        <title>Pontibacter sp. SD6 16S ribosomal RNA gene Genome sequencing and assembly.</title>
        <authorList>
            <person name="Kang M."/>
        </authorList>
    </citation>
    <scope>NUCLEOTIDE SEQUENCE</scope>
    <source>
        <strain evidence="1">SD6</strain>
    </source>
</reference>
<evidence type="ECO:0000313" key="1">
    <source>
        <dbReference type="EMBL" id="MBC5995097.1"/>
    </source>
</evidence>
<dbReference type="AlphaFoldDB" id="A0A923NB05"/>